<keyword evidence="4" id="KW-1185">Reference proteome</keyword>
<keyword evidence="1" id="KW-1277">Toxin-antitoxin system</keyword>
<organism evidence="3 4">
    <name type="scientific">Pseudahrensia aquimaris</name>
    <dbReference type="NCBI Taxonomy" id="744461"/>
    <lineage>
        <taxon>Bacteria</taxon>
        <taxon>Pseudomonadati</taxon>
        <taxon>Pseudomonadota</taxon>
        <taxon>Alphaproteobacteria</taxon>
        <taxon>Hyphomicrobiales</taxon>
        <taxon>Ahrensiaceae</taxon>
        <taxon>Pseudahrensia</taxon>
    </lineage>
</organism>
<proteinExistence type="inferred from homology"/>
<dbReference type="Gene3D" id="1.20.5.780">
    <property type="entry name" value="Single helix bin"/>
    <property type="match status" value="1"/>
</dbReference>
<dbReference type="InterPro" id="IPR014795">
    <property type="entry name" value="TacA_1-like"/>
</dbReference>
<evidence type="ECO:0000256" key="2">
    <source>
        <dbReference type="ARBA" id="ARBA00049988"/>
    </source>
</evidence>
<reference evidence="4" key="1">
    <citation type="journal article" date="2019" name="Int. J. Syst. Evol. Microbiol.">
        <title>The Global Catalogue of Microorganisms (GCM) 10K type strain sequencing project: providing services to taxonomists for standard genome sequencing and annotation.</title>
        <authorList>
            <consortium name="The Broad Institute Genomics Platform"/>
            <consortium name="The Broad Institute Genome Sequencing Center for Infectious Disease"/>
            <person name="Wu L."/>
            <person name="Ma J."/>
        </authorList>
    </citation>
    <scope>NUCLEOTIDE SEQUENCE [LARGE SCALE GENOMIC DNA]</scope>
    <source>
        <strain evidence="4">CCUG 60023</strain>
    </source>
</reference>
<protein>
    <submittedName>
        <fullName evidence="3">DUF1778 domain-containing protein</fullName>
    </submittedName>
</protein>
<dbReference type="InterPro" id="IPR010985">
    <property type="entry name" value="Ribbon_hlx_hlx"/>
</dbReference>
<evidence type="ECO:0000313" key="4">
    <source>
        <dbReference type="Proteomes" id="UP001597101"/>
    </source>
</evidence>
<comment type="caution">
    <text evidence="3">The sequence shown here is derived from an EMBL/GenBank/DDBJ whole genome shotgun (WGS) entry which is preliminary data.</text>
</comment>
<gene>
    <name evidence="3" type="ORF">ACFQ14_00020</name>
</gene>
<evidence type="ECO:0000256" key="1">
    <source>
        <dbReference type="ARBA" id="ARBA00022649"/>
    </source>
</evidence>
<dbReference type="Proteomes" id="UP001597101">
    <property type="component" value="Unassembled WGS sequence"/>
</dbReference>
<dbReference type="Pfam" id="PF08681">
    <property type="entry name" value="TacA1"/>
    <property type="match status" value="1"/>
</dbReference>
<dbReference type="SUPFAM" id="SSF47598">
    <property type="entry name" value="Ribbon-helix-helix"/>
    <property type="match status" value="1"/>
</dbReference>
<sequence>MLDFNASPVDDEKQSRTTQIRHGEGLFELIEQAATSLAVDKSVFLRAAIAKEAQRVLEARSRHVLSVEDAVQFSAALDAPPKPTHRAIEAMRAYNTRVVRAD</sequence>
<comment type="similarity">
    <text evidence="2">Belongs to the TacA antitoxin family.</text>
</comment>
<name>A0ABW3F945_9HYPH</name>
<evidence type="ECO:0000313" key="3">
    <source>
        <dbReference type="EMBL" id="MFD0914785.1"/>
    </source>
</evidence>
<accession>A0ABW3F945</accession>
<dbReference type="RefSeq" id="WP_377210648.1">
    <property type="nucleotide sequence ID" value="NZ_JBHTJV010000002.1"/>
</dbReference>
<dbReference type="EMBL" id="JBHTJV010000002">
    <property type="protein sequence ID" value="MFD0914785.1"/>
    <property type="molecule type" value="Genomic_DNA"/>
</dbReference>